<name>A0AAW2GX46_9HYME</name>
<sequence length="255" mass="29214">MRKGPRLFFASKCGAWFGFCTFLVSEYLWFLIFFFFFFFFDEIWSRLEKRTCLSSTCYRPSMVSNAFPDQSFSPCHHREIICSCIRTPTAPAVPRRYSFYAESPSLPSIYQFRPLTIGVVRKRRRKEMEKLAREIRIAGISGMRGHVSVEDELYERQKEAYFDEKTEAQPKAAQIYLRGAGDARRRKRHDRCGVADDRALIYRIAFSFRAALIGDFAAYFAGAGRQGAEGVPGVRVRPAVAPRCTHHGAPPSIST</sequence>
<keyword evidence="1" id="KW-0812">Transmembrane</keyword>
<keyword evidence="1" id="KW-1133">Transmembrane helix</keyword>
<keyword evidence="1" id="KW-0472">Membrane</keyword>
<proteinExistence type="predicted"/>
<evidence type="ECO:0000313" key="2">
    <source>
        <dbReference type="EMBL" id="KAL0131731.1"/>
    </source>
</evidence>
<dbReference type="Proteomes" id="UP001430953">
    <property type="component" value="Unassembled WGS sequence"/>
</dbReference>
<dbReference type="EMBL" id="JADYXP020000002">
    <property type="protein sequence ID" value="KAL0131731.1"/>
    <property type="molecule type" value="Genomic_DNA"/>
</dbReference>
<gene>
    <name evidence="2" type="ORF">PUN28_002941</name>
</gene>
<evidence type="ECO:0000256" key="1">
    <source>
        <dbReference type="SAM" id="Phobius"/>
    </source>
</evidence>
<evidence type="ECO:0000313" key="3">
    <source>
        <dbReference type="Proteomes" id="UP001430953"/>
    </source>
</evidence>
<accession>A0AAW2GX46</accession>
<dbReference type="AlphaFoldDB" id="A0AAW2GX46"/>
<keyword evidence="3" id="KW-1185">Reference proteome</keyword>
<feature type="transmembrane region" description="Helical" evidence="1">
    <location>
        <begin position="15"/>
        <end position="40"/>
    </location>
</feature>
<comment type="caution">
    <text evidence="2">The sequence shown here is derived from an EMBL/GenBank/DDBJ whole genome shotgun (WGS) entry which is preliminary data.</text>
</comment>
<protein>
    <submittedName>
        <fullName evidence="2">Uncharacterized protein</fullName>
    </submittedName>
</protein>
<reference evidence="2 3" key="1">
    <citation type="submission" date="2023-03" db="EMBL/GenBank/DDBJ databases">
        <title>High recombination rates correlate with genetic variation in Cardiocondyla obscurior ants.</title>
        <authorList>
            <person name="Errbii M."/>
        </authorList>
    </citation>
    <scope>NUCLEOTIDE SEQUENCE [LARGE SCALE GENOMIC DNA]</scope>
    <source>
        <strain evidence="2">Alpha-2009</strain>
        <tissue evidence="2">Whole body</tissue>
    </source>
</reference>
<organism evidence="2 3">
    <name type="scientific">Cardiocondyla obscurior</name>
    <dbReference type="NCBI Taxonomy" id="286306"/>
    <lineage>
        <taxon>Eukaryota</taxon>
        <taxon>Metazoa</taxon>
        <taxon>Ecdysozoa</taxon>
        <taxon>Arthropoda</taxon>
        <taxon>Hexapoda</taxon>
        <taxon>Insecta</taxon>
        <taxon>Pterygota</taxon>
        <taxon>Neoptera</taxon>
        <taxon>Endopterygota</taxon>
        <taxon>Hymenoptera</taxon>
        <taxon>Apocrita</taxon>
        <taxon>Aculeata</taxon>
        <taxon>Formicoidea</taxon>
        <taxon>Formicidae</taxon>
        <taxon>Myrmicinae</taxon>
        <taxon>Cardiocondyla</taxon>
    </lineage>
</organism>